<evidence type="ECO:0000256" key="2">
    <source>
        <dbReference type="ARBA" id="ARBA00004613"/>
    </source>
</evidence>
<feature type="domain" description="PKD" evidence="10">
    <location>
        <begin position="1636"/>
        <end position="1716"/>
    </location>
</feature>
<dbReference type="Gene3D" id="2.60.40.10">
    <property type="entry name" value="Immunoglobulins"/>
    <property type="match status" value="5"/>
</dbReference>
<evidence type="ECO:0000256" key="8">
    <source>
        <dbReference type="ARBA" id="ARBA00023136"/>
    </source>
</evidence>
<evidence type="ECO:0000256" key="9">
    <source>
        <dbReference type="SAM" id="MobiDB-lite"/>
    </source>
</evidence>
<dbReference type="InterPro" id="IPR022409">
    <property type="entry name" value="PKD/Chitinase_dom"/>
</dbReference>
<keyword evidence="8" id="KW-0472">Membrane</keyword>
<evidence type="ECO:0000256" key="5">
    <source>
        <dbReference type="ARBA" id="ARBA00022729"/>
    </source>
</evidence>
<accession>A0A5C5Z5J8</accession>
<dbReference type="InterPro" id="IPR002105">
    <property type="entry name" value="Dockerin_1_rpt"/>
</dbReference>
<dbReference type="GO" id="GO:0006816">
    <property type="term" value="P:calcium ion transport"/>
    <property type="evidence" value="ECO:0007669"/>
    <property type="project" value="TreeGrafter"/>
</dbReference>
<dbReference type="Pfam" id="PF18911">
    <property type="entry name" value="PKD_4"/>
    <property type="match status" value="2"/>
</dbReference>
<dbReference type="GO" id="GO:0004553">
    <property type="term" value="F:hydrolase activity, hydrolyzing O-glycosyl compounds"/>
    <property type="evidence" value="ECO:0007669"/>
    <property type="project" value="InterPro"/>
</dbReference>
<dbReference type="OrthoDB" id="9757536at2"/>
<proteinExistence type="predicted"/>
<dbReference type="Pfam" id="PF00404">
    <property type="entry name" value="Dockerin_1"/>
    <property type="match status" value="1"/>
</dbReference>
<evidence type="ECO:0000313" key="12">
    <source>
        <dbReference type="EMBL" id="TWT82470.1"/>
    </source>
</evidence>
<keyword evidence="3" id="KW-0964">Secreted</keyword>
<evidence type="ECO:0000256" key="1">
    <source>
        <dbReference type="ARBA" id="ARBA00004141"/>
    </source>
</evidence>
<dbReference type="InterPro" id="IPR000601">
    <property type="entry name" value="PKD_dom"/>
</dbReference>
<feature type="domain" description="PKD" evidence="10">
    <location>
        <begin position="1478"/>
        <end position="1535"/>
    </location>
</feature>
<dbReference type="InterPro" id="IPR033764">
    <property type="entry name" value="Sdr_B"/>
</dbReference>
<protein>
    <submittedName>
        <fullName evidence="12">PKD domain protein</fullName>
    </submittedName>
</protein>
<dbReference type="GO" id="GO:0007156">
    <property type="term" value="P:homophilic cell adhesion via plasma membrane adhesion molecules"/>
    <property type="evidence" value="ECO:0007669"/>
    <property type="project" value="InterPro"/>
</dbReference>
<evidence type="ECO:0000259" key="11">
    <source>
        <dbReference type="PROSITE" id="PS50268"/>
    </source>
</evidence>
<dbReference type="EMBL" id="SJPJ01000001">
    <property type="protein sequence ID" value="TWT82470.1"/>
    <property type="molecule type" value="Genomic_DNA"/>
</dbReference>
<dbReference type="SUPFAM" id="SSF117074">
    <property type="entry name" value="Hypothetical protein PA1324"/>
    <property type="match status" value="1"/>
</dbReference>
<dbReference type="SMART" id="SM00089">
    <property type="entry name" value="PKD"/>
    <property type="match status" value="4"/>
</dbReference>
<evidence type="ECO:0000313" key="13">
    <source>
        <dbReference type="Proteomes" id="UP000315010"/>
    </source>
</evidence>
<dbReference type="GO" id="GO:0000272">
    <property type="term" value="P:polysaccharide catabolic process"/>
    <property type="evidence" value="ECO:0007669"/>
    <property type="project" value="InterPro"/>
</dbReference>
<dbReference type="SUPFAM" id="SSF63446">
    <property type="entry name" value="Type I dockerin domain"/>
    <property type="match status" value="1"/>
</dbReference>
<keyword evidence="13" id="KW-1185">Reference proteome</keyword>
<keyword evidence="7" id="KW-1133">Transmembrane helix</keyword>
<organism evidence="12 13">
    <name type="scientific">Novipirellula herctigrandis</name>
    <dbReference type="NCBI Taxonomy" id="2527986"/>
    <lineage>
        <taxon>Bacteria</taxon>
        <taxon>Pseudomonadati</taxon>
        <taxon>Planctomycetota</taxon>
        <taxon>Planctomycetia</taxon>
        <taxon>Pirellulales</taxon>
        <taxon>Pirellulaceae</taxon>
        <taxon>Novipirellula</taxon>
    </lineage>
</organism>
<evidence type="ECO:0000256" key="6">
    <source>
        <dbReference type="ARBA" id="ARBA00022737"/>
    </source>
</evidence>
<dbReference type="PROSITE" id="PS51450">
    <property type="entry name" value="LRR"/>
    <property type="match status" value="1"/>
</dbReference>
<dbReference type="InterPro" id="IPR036439">
    <property type="entry name" value="Dockerin_dom_sf"/>
</dbReference>
<feature type="domain" description="PKD" evidence="10">
    <location>
        <begin position="1570"/>
        <end position="1632"/>
    </location>
</feature>
<dbReference type="SUPFAM" id="SSF49299">
    <property type="entry name" value="PKD domain"/>
    <property type="match status" value="2"/>
</dbReference>
<dbReference type="InterPro" id="IPR015919">
    <property type="entry name" value="Cadherin-like_sf"/>
</dbReference>
<dbReference type="PANTHER" id="PTHR46730:SF1">
    <property type="entry name" value="PLAT DOMAIN-CONTAINING PROTEIN"/>
    <property type="match status" value="1"/>
</dbReference>
<feature type="domain" description="Cadherin" evidence="11">
    <location>
        <begin position="1608"/>
        <end position="1725"/>
    </location>
</feature>
<name>A0A5C5Z5J8_9BACT</name>
<dbReference type="PROSITE" id="PS50093">
    <property type="entry name" value="PKD"/>
    <property type="match status" value="3"/>
</dbReference>
<dbReference type="Gene3D" id="3.80.10.10">
    <property type="entry name" value="Ribonuclease Inhibitor"/>
    <property type="match status" value="1"/>
</dbReference>
<dbReference type="Proteomes" id="UP000315010">
    <property type="component" value="Unassembled WGS sequence"/>
</dbReference>
<comment type="caution">
    <text evidence="12">The sequence shown here is derived from an EMBL/GenBank/DDBJ whole genome shotgun (WGS) entry which is preliminary data.</text>
</comment>
<dbReference type="RefSeq" id="WP_146398980.1">
    <property type="nucleotide sequence ID" value="NZ_SJPJ01000001.1"/>
</dbReference>
<evidence type="ECO:0000256" key="3">
    <source>
        <dbReference type="ARBA" id="ARBA00022525"/>
    </source>
</evidence>
<dbReference type="Pfam" id="PF00353">
    <property type="entry name" value="HemolysinCabind"/>
    <property type="match status" value="1"/>
</dbReference>
<dbReference type="InterPro" id="IPR032675">
    <property type="entry name" value="LRR_dom_sf"/>
</dbReference>
<evidence type="ECO:0000256" key="4">
    <source>
        <dbReference type="ARBA" id="ARBA00022692"/>
    </source>
</evidence>
<dbReference type="InterPro" id="IPR001611">
    <property type="entry name" value="Leu-rich_rpt"/>
</dbReference>
<dbReference type="Pfam" id="PF17210">
    <property type="entry name" value="SdrD_B"/>
    <property type="match status" value="1"/>
</dbReference>
<feature type="compositionally biased region" description="Acidic residues" evidence="9">
    <location>
        <begin position="1909"/>
        <end position="1918"/>
    </location>
</feature>
<dbReference type="CDD" id="cd00146">
    <property type="entry name" value="PKD"/>
    <property type="match status" value="2"/>
</dbReference>
<dbReference type="Pfam" id="PF05345">
    <property type="entry name" value="He_PIG"/>
    <property type="match status" value="1"/>
</dbReference>
<feature type="region of interest" description="Disordered" evidence="9">
    <location>
        <begin position="1907"/>
        <end position="1928"/>
    </location>
</feature>
<keyword evidence="6" id="KW-0677">Repeat</keyword>
<dbReference type="InterPro" id="IPR013783">
    <property type="entry name" value="Ig-like_fold"/>
</dbReference>
<dbReference type="GO" id="GO:0005509">
    <property type="term" value="F:calcium ion binding"/>
    <property type="evidence" value="ECO:0007669"/>
    <property type="project" value="InterPro"/>
</dbReference>
<dbReference type="SUPFAM" id="SSF52058">
    <property type="entry name" value="L domain-like"/>
    <property type="match status" value="1"/>
</dbReference>
<dbReference type="GO" id="GO:0005886">
    <property type="term" value="C:plasma membrane"/>
    <property type="evidence" value="ECO:0007669"/>
    <property type="project" value="TreeGrafter"/>
</dbReference>
<evidence type="ECO:0000259" key="10">
    <source>
        <dbReference type="PROSITE" id="PS50093"/>
    </source>
</evidence>
<sequence>MGDVVADLGDSIDNHSEVLKDGQNVAWFRFTTVGDGAAGDRLRVGPALIDEPIMLLDGIAGNIPTVAPPNSDLNKIAFGEEDGVGVIEFNLSKLLSAYENPNEIISAKLRLVGSSSGEVIEVEKPVQPEEFTKTEAGGGFAERIFFKAATDAAGGELWVTDGTPSGTKLVFDAEPGPDWGNPKQLTAVGHRVIFTTSFFDEESDAGTVTTVYISDGVTTQAIEHPSGDAWIIPARQTLVEHEGSVYFTHGKESQLHRIAVAADGSTEVTQVTDIADFDGFFYLLDMRSTDAGLFVARQTDGGLDLYVTDGTRTGTVMLDQFSGRGRDGLTGTYNAAGYNGGLIFGADDNSGDGDVLWFSDGSVGGTKPIADVNSGDKSSDPYGFVEMDGGIYFVANESELWRFDFGSQSAEKVRDLFTLSRPLGFGAVESFIADRRHIAVAPVETDKIVLTATDSDGNEGKTYELNAGRYVTLDDVAAYGDKVIIAYTSQEVAFGDAPNRVAIWDPATNVFTDLASEQKTVHTFGRFVELGGNVIFDGYIDDNSLNNQVWISEGTVAGTRPLVNENGGGGSTAGVTVTVKIRGDQFDGKITGDEAEANVIAEYQVDLDTTDTEFTIDFGAKESLDRFRELFRLGYRSLVATFEISDGTGSILAPKPTANTGLEIRRSGGVSGQLLDDSGRLIADNFVGYDMRNLPAGTYYLGVSRGDQTPTNEVVPVTVSIDAPAQGNAHVLDDNDTIRGGDGDDVVVGGDGRDQLVGDSGRDTFVGESFEVRDAATLEVIRDGLSSTIYADSRRERILRDPIVLIGAAAVPEGAINIVNATLAEKIGDALGVDVIDVAGEKAFTPPVHAIDLAGLVRLDVSSSGITSFAGLSYLIGLETLDLSGNGTLANGALANLQPSSNGTQGMPLLRHLNLDGNRIRNTNRLGDLAELRVLSIADQDGTTPITNLARLNELTELVYIDVSGNGIDDVSQLISTNALRAADISENPVVELSMLTGVWVLDDSPLNVAGGFIEGRRSGSVEDDYHALYVDDTNSAAAAPWHFRKVAAGQYDVYATWHADVSHATDATFTTGGETLGIVNQQLVPAGINFRGQTAQLVGTVTVTESSEIEIQLNGGNDNAVIIADAVILKPVNRTLDNLRHIDARGTLLDTNARTFVVGDLLQQGILVDLDSNAIPVWSSLAESYVVSPGDTLPFDLSDFASDPDGRTLTFSAASNHPDVTVILSGDRIKVEAATAVDSLVTIVVTATDADGLSASESIVIAVGNSLAEGNVLTDSDKPIEGVVVFGDENNNEMRDAGEPFTTTLSDGSYRLFVGDRSNVRLENQSHWIEATPELYRINNNSPNLAMDLDFTVTETIVVNSVDRAREGDLVTFTASFASPLTNGKFAWSVAGGSFSTDGADDEASFSFTPDNGGFYTITLIYTAEDKEYEIRRNVVVDDIAPIADAGDSVTIPEGHLQLTRPIIVDPGSDTWNVTIDYGNGEIAKPIEVDQREITLDQIYRDTGVYIVMVTVSNDEGSSTDSFMVTVESSQPTVEINPPTSDVVQGQLTSVDVRVVDSTLQANRFVWDFTIDWGDGTVESIADQMAFSGSSERIATGMPQHFYSSEGTYTVVLTITDDDGDSQTAETTIEVANDTPIVELTIPNTITENTSAAFEAIASDSDGIASVAWNFGDGSTIAFGSLVTHIFADPGTYELTVIAEDIEGTTTTVVQTIEVLNANDAPMLQNISQQSIAEGATWTYATMATDADSGAVLSYLLEGAPTGVTIDEAGVIAWTPTPEQGPAGYEFTVIVTDETNLSDSVTVRLNVVDSSSIFGNVFRDQNGNGQINAGETSLSGTVIRLDLGDNGSFDVETVTDSNGNYQFNLLPLGLYRVLAELPSGFLRTTPTEILVDMNVAGDVQLAPIGGSDDIDGDGISDQEERNSPVGVDVNDDGTPDWTQSNVVTVVYDEAFAVTIVSPIGTTVTSAQFGDSTVVPPEQTEFPVGALSYSISGLPSGGRANVDLILHGDPSITAVFRTGTSTNTIDSLFEVVGSEFDDNRIILPLRDGDVSDLDQERNRRFDDKIVLADTRGVWQNQEFAADVNDQDGITAFDALLIINRLNDQDSRLPGFRPSTEHFYDVNGDGRVTAHDALLVINQLAIEQTTPTFSEPESVVQIDLAIESIFDDKDKKADFREDGNLF</sequence>
<dbReference type="InterPro" id="IPR002126">
    <property type="entry name" value="Cadherin-like_dom"/>
</dbReference>
<keyword evidence="5" id="KW-0732">Signal</keyword>
<dbReference type="InterPro" id="IPR011049">
    <property type="entry name" value="Serralysin-like_metalloprot_C"/>
</dbReference>
<reference evidence="12 13" key="1">
    <citation type="submission" date="2019-02" db="EMBL/GenBank/DDBJ databases">
        <title>Deep-cultivation of Planctomycetes and their phenomic and genomic characterization uncovers novel biology.</title>
        <authorList>
            <person name="Wiegand S."/>
            <person name="Jogler M."/>
            <person name="Boedeker C."/>
            <person name="Pinto D."/>
            <person name="Vollmers J."/>
            <person name="Rivas-Marin E."/>
            <person name="Kohn T."/>
            <person name="Peeters S.H."/>
            <person name="Heuer A."/>
            <person name="Rast P."/>
            <person name="Oberbeckmann S."/>
            <person name="Bunk B."/>
            <person name="Jeske O."/>
            <person name="Meyerdierks A."/>
            <person name="Storesund J.E."/>
            <person name="Kallscheuer N."/>
            <person name="Luecker S."/>
            <person name="Lage O.M."/>
            <person name="Pohl T."/>
            <person name="Merkel B.J."/>
            <person name="Hornburger P."/>
            <person name="Mueller R.-W."/>
            <person name="Bruemmer F."/>
            <person name="Labrenz M."/>
            <person name="Spormann A.M."/>
            <person name="Op Den Camp H."/>
            <person name="Overmann J."/>
            <person name="Amann R."/>
            <person name="Jetten M.S.M."/>
            <person name="Mascher T."/>
            <person name="Medema M.H."/>
            <person name="Devos D.P."/>
            <person name="Kaster A.-K."/>
            <person name="Ovreas L."/>
            <person name="Rohde M."/>
            <person name="Galperin M.Y."/>
            <person name="Jogler C."/>
        </authorList>
    </citation>
    <scope>NUCLEOTIDE SEQUENCE [LARGE SCALE GENOMIC DNA]</scope>
    <source>
        <strain evidence="12 13">CA13</strain>
    </source>
</reference>
<dbReference type="InterPro" id="IPR001343">
    <property type="entry name" value="Hemolysn_Ca-bd"/>
</dbReference>
<comment type="subcellular location">
    <subcellularLocation>
        <location evidence="1">Membrane</location>
        <topology evidence="1">Multi-pass membrane protein</topology>
    </subcellularLocation>
    <subcellularLocation>
        <location evidence="2">Secreted</location>
    </subcellularLocation>
</comment>
<dbReference type="PROSITE" id="PS50268">
    <property type="entry name" value="CADHERIN_2"/>
    <property type="match status" value="1"/>
</dbReference>
<keyword evidence="4" id="KW-0812">Transmembrane</keyword>
<dbReference type="PANTHER" id="PTHR46730">
    <property type="entry name" value="POLYCYSTIN-1"/>
    <property type="match status" value="1"/>
</dbReference>
<gene>
    <name evidence="12" type="ORF">CA13_39330</name>
</gene>
<dbReference type="GO" id="GO:0005576">
    <property type="term" value="C:extracellular region"/>
    <property type="evidence" value="ECO:0007669"/>
    <property type="project" value="UniProtKB-SubCell"/>
</dbReference>
<dbReference type="InterPro" id="IPR035986">
    <property type="entry name" value="PKD_dom_sf"/>
</dbReference>
<dbReference type="SUPFAM" id="SSF51120">
    <property type="entry name" value="beta-Roll"/>
    <property type="match status" value="1"/>
</dbReference>
<dbReference type="Gene3D" id="2.150.10.10">
    <property type="entry name" value="Serralysin-like metalloprotease, C-terminal"/>
    <property type="match status" value="1"/>
</dbReference>
<dbReference type="GO" id="GO:0005261">
    <property type="term" value="F:monoatomic cation channel activity"/>
    <property type="evidence" value="ECO:0007669"/>
    <property type="project" value="TreeGrafter"/>
</dbReference>
<dbReference type="SUPFAM" id="SSF49313">
    <property type="entry name" value="Cadherin-like"/>
    <property type="match status" value="1"/>
</dbReference>
<evidence type="ECO:0000256" key="7">
    <source>
        <dbReference type="ARBA" id="ARBA00022989"/>
    </source>
</evidence>